<feature type="domain" description="Spore germination protein N-terminal" evidence="9">
    <location>
        <begin position="22"/>
        <end position="195"/>
    </location>
</feature>
<dbReference type="InterPro" id="IPR008844">
    <property type="entry name" value="Spore_GerAC-like"/>
</dbReference>
<dbReference type="GO" id="GO:0016020">
    <property type="term" value="C:membrane"/>
    <property type="evidence" value="ECO:0007669"/>
    <property type="project" value="UniProtKB-SubCell"/>
</dbReference>
<comment type="similarity">
    <text evidence="2">Belongs to the GerABKC lipoprotein family.</text>
</comment>
<evidence type="ECO:0000259" key="8">
    <source>
        <dbReference type="Pfam" id="PF05504"/>
    </source>
</evidence>
<dbReference type="InterPro" id="IPR057336">
    <property type="entry name" value="GerAC_N"/>
</dbReference>
<keyword evidence="6" id="KW-0564">Palmitate</keyword>
<comment type="subcellular location">
    <subcellularLocation>
        <location evidence="1">Membrane</location>
        <topology evidence="1">Lipid-anchor</topology>
    </subcellularLocation>
</comment>
<keyword evidence="5" id="KW-0472">Membrane</keyword>
<keyword evidence="4" id="KW-0732">Signal</keyword>
<evidence type="ECO:0000313" key="10">
    <source>
        <dbReference type="EMBL" id="RJX38132.1"/>
    </source>
</evidence>
<evidence type="ECO:0000256" key="1">
    <source>
        <dbReference type="ARBA" id="ARBA00004635"/>
    </source>
</evidence>
<comment type="caution">
    <text evidence="10">The sequence shown here is derived from an EMBL/GenBank/DDBJ whole genome shotgun (WGS) entry which is preliminary data.</text>
</comment>
<evidence type="ECO:0000256" key="7">
    <source>
        <dbReference type="ARBA" id="ARBA00023288"/>
    </source>
</evidence>
<dbReference type="GO" id="GO:0009847">
    <property type="term" value="P:spore germination"/>
    <property type="evidence" value="ECO:0007669"/>
    <property type="project" value="InterPro"/>
</dbReference>
<gene>
    <name evidence="10" type="ORF">D3P09_18875</name>
</gene>
<dbReference type="EMBL" id="QXQB01000004">
    <property type="protein sequence ID" value="RJX38132.1"/>
    <property type="molecule type" value="Genomic_DNA"/>
</dbReference>
<name>A0A3A6PAJ5_9BACL</name>
<evidence type="ECO:0000256" key="4">
    <source>
        <dbReference type="ARBA" id="ARBA00022729"/>
    </source>
</evidence>
<dbReference type="InterPro" id="IPR046953">
    <property type="entry name" value="Spore_GerAC-like_C"/>
</dbReference>
<dbReference type="OrthoDB" id="2592518at2"/>
<reference evidence="10 11" key="1">
    <citation type="submission" date="2018-09" db="EMBL/GenBank/DDBJ databases">
        <title>Paenibacillus aracenensis nov. sp. isolated from a cave in southern Spain.</title>
        <authorList>
            <person name="Jurado V."/>
            <person name="Gutierrez-Patricio S."/>
            <person name="Gonzalez-Pimentel J.L."/>
            <person name="Miller A.Z."/>
            <person name="Laiz L."/>
            <person name="Saiz-Jimenez C."/>
        </authorList>
    </citation>
    <scope>NUCLEOTIDE SEQUENCE [LARGE SCALE GENOMIC DNA]</scope>
    <source>
        <strain evidence="10 11">JCM 19203</strain>
    </source>
</reference>
<organism evidence="10 11">
    <name type="scientific">Paenibacillus pinisoli</name>
    <dbReference type="NCBI Taxonomy" id="1276110"/>
    <lineage>
        <taxon>Bacteria</taxon>
        <taxon>Bacillati</taxon>
        <taxon>Bacillota</taxon>
        <taxon>Bacilli</taxon>
        <taxon>Bacillales</taxon>
        <taxon>Paenibacillaceae</taxon>
        <taxon>Paenibacillus</taxon>
    </lineage>
</organism>
<dbReference type="PANTHER" id="PTHR35789">
    <property type="entry name" value="SPORE GERMINATION PROTEIN B3"/>
    <property type="match status" value="1"/>
</dbReference>
<evidence type="ECO:0000256" key="6">
    <source>
        <dbReference type="ARBA" id="ARBA00023139"/>
    </source>
</evidence>
<dbReference type="Pfam" id="PF05504">
    <property type="entry name" value="Spore_GerAC"/>
    <property type="match status" value="1"/>
</dbReference>
<evidence type="ECO:0000256" key="2">
    <source>
        <dbReference type="ARBA" id="ARBA00007886"/>
    </source>
</evidence>
<dbReference type="InterPro" id="IPR038501">
    <property type="entry name" value="Spore_GerAC_C_sf"/>
</dbReference>
<evidence type="ECO:0000256" key="3">
    <source>
        <dbReference type="ARBA" id="ARBA00022544"/>
    </source>
</evidence>
<protein>
    <submittedName>
        <fullName evidence="10">Ger(X)C family spore germination protein</fullName>
    </submittedName>
</protein>
<proteinExistence type="inferred from homology"/>
<dbReference type="RefSeq" id="WP_120112951.1">
    <property type="nucleotide sequence ID" value="NZ_QXQB01000004.1"/>
</dbReference>
<sequence>MNKRTGFFTILILAVLLSGCGDQRIIERLGFLHTASFDLMPAENEHSEDQLMVSLTYPIIDAQLRKVRYEVFTEIAKTSKEAKMKISRKSELRLVSGQMRSTLYGLSLSRKGLWDHLDTLVRDPAISQRIKISVVNGNANELLKKKYPSHPATGQYIDRLLDKEARTNNVPEITLYEFARDYFDDGIDAIAPIIKDIGEDVAIDGIALFDGDQYKTKLDVDQSIYFAFLRDSFKRGDLSIDLGDVGLSGEYVFSTLSNKRKVKVSRDSSGSFIVDIAMEIRGSVLEYTGAFKLSDQIERGKLEKLVSQHISRKLDTIIKKLQKNNVDCIGVGKYVRNSMSYSNWSKLDWKSLYPQVVIRPAVQVTIKDYGKFER</sequence>
<keyword evidence="3" id="KW-0309">Germination</keyword>
<keyword evidence="11" id="KW-1185">Reference proteome</keyword>
<evidence type="ECO:0000259" key="9">
    <source>
        <dbReference type="Pfam" id="PF25198"/>
    </source>
</evidence>
<accession>A0A3A6PAJ5</accession>
<dbReference type="Gene3D" id="3.30.300.210">
    <property type="entry name" value="Nutrient germinant receptor protein C, domain 3"/>
    <property type="match status" value="1"/>
</dbReference>
<dbReference type="PROSITE" id="PS51257">
    <property type="entry name" value="PROKAR_LIPOPROTEIN"/>
    <property type="match status" value="1"/>
</dbReference>
<keyword evidence="7" id="KW-0449">Lipoprotein</keyword>
<dbReference type="Pfam" id="PF25198">
    <property type="entry name" value="Spore_GerAC_N"/>
    <property type="match status" value="1"/>
</dbReference>
<dbReference type="PANTHER" id="PTHR35789:SF1">
    <property type="entry name" value="SPORE GERMINATION PROTEIN B3"/>
    <property type="match status" value="1"/>
</dbReference>
<feature type="domain" description="Spore germination GerAC-like C-terminal" evidence="8">
    <location>
        <begin position="204"/>
        <end position="370"/>
    </location>
</feature>
<evidence type="ECO:0000256" key="5">
    <source>
        <dbReference type="ARBA" id="ARBA00023136"/>
    </source>
</evidence>
<dbReference type="AlphaFoldDB" id="A0A3A6PAJ5"/>
<evidence type="ECO:0000313" key="11">
    <source>
        <dbReference type="Proteomes" id="UP000267798"/>
    </source>
</evidence>
<dbReference type="NCBIfam" id="TIGR02887">
    <property type="entry name" value="spore_ger_x_C"/>
    <property type="match status" value="1"/>
</dbReference>
<dbReference type="Proteomes" id="UP000267798">
    <property type="component" value="Unassembled WGS sequence"/>
</dbReference>